<proteinExistence type="predicted"/>
<gene>
    <name evidence="2" type="ORF">AVDCRST_MAG41-4513</name>
</gene>
<dbReference type="AlphaFoldDB" id="A0A6J4JXQ7"/>
<sequence length="140" mass="15111">ACGGGPGVLGQRDGGRGGDRRDRRRPAGAARRHPHRLGRDRRHDGPQTARAADPARRAVRRRGRRPAARGQPVHPVRRRPQGPPAELVGRRPRPRRRAAGGRGGGGAARARGRGRHRRLRGGHAGRVGQRRAVHGPARGL</sequence>
<feature type="compositionally biased region" description="Basic residues" evidence="1">
    <location>
        <begin position="110"/>
        <end position="133"/>
    </location>
</feature>
<organism evidence="2">
    <name type="scientific">uncultured Mycobacteriales bacterium</name>
    <dbReference type="NCBI Taxonomy" id="581187"/>
    <lineage>
        <taxon>Bacteria</taxon>
        <taxon>Bacillati</taxon>
        <taxon>Actinomycetota</taxon>
        <taxon>Actinomycetes</taxon>
        <taxon>Mycobacteriales</taxon>
        <taxon>environmental samples</taxon>
    </lineage>
</organism>
<keyword evidence="2" id="KW-0378">Hydrolase</keyword>
<dbReference type="EMBL" id="CADCTP010000412">
    <property type="protein sequence ID" value="CAA9290298.1"/>
    <property type="molecule type" value="Genomic_DNA"/>
</dbReference>
<dbReference type="EC" id="3.1.1.96" evidence="2"/>
<feature type="compositionally biased region" description="Basic residues" evidence="1">
    <location>
        <begin position="57"/>
        <end position="67"/>
    </location>
</feature>
<feature type="non-terminal residue" evidence="2">
    <location>
        <position position="1"/>
    </location>
</feature>
<dbReference type="GO" id="GO:0051499">
    <property type="term" value="F:D-aminoacyl-tRNA deacylase activity"/>
    <property type="evidence" value="ECO:0007669"/>
    <property type="project" value="UniProtKB-EC"/>
</dbReference>
<feature type="compositionally biased region" description="Basic residues" evidence="1">
    <location>
        <begin position="22"/>
        <end position="40"/>
    </location>
</feature>
<feature type="compositionally biased region" description="Basic residues" evidence="1">
    <location>
        <begin position="90"/>
        <end position="99"/>
    </location>
</feature>
<name>A0A6J4JXQ7_9ACTN</name>
<feature type="non-terminal residue" evidence="2">
    <location>
        <position position="140"/>
    </location>
</feature>
<evidence type="ECO:0000313" key="2">
    <source>
        <dbReference type="EMBL" id="CAA9290298.1"/>
    </source>
</evidence>
<reference evidence="2" key="1">
    <citation type="submission" date="2020-02" db="EMBL/GenBank/DDBJ databases">
        <authorList>
            <person name="Meier V. D."/>
        </authorList>
    </citation>
    <scope>NUCLEOTIDE SEQUENCE</scope>
    <source>
        <strain evidence="2">AVDCRST_MAG41</strain>
    </source>
</reference>
<accession>A0A6J4JXQ7</accession>
<evidence type="ECO:0000256" key="1">
    <source>
        <dbReference type="SAM" id="MobiDB-lite"/>
    </source>
</evidence>
<protein>
    <submittedName>
        <fullName evidence="2">D-aminoacyl-tRNA deacylase</fullName>
        <ecNumber evidence="2">3.1.1.96</ecNumber>
    </submittedName>
</protein>
<feature type="region of interest" description="Disordered" evidence="1">
    <location>
        <begin position="1"/>
        <end position="140"/>
    </location>
</feature>